<evidence type="ECO:0000313" key="1">
    <source>
        <dbReference type="EMBL" id="MDG0813868.1"/>
    </source>
</evidence>
<comment type="caution">
    <text evidence="1">The sequence shown here is derived from an EMBL/GenBank/DDBJ whole genome shotgun (WGS) entry which is preliminary data.</text>
</comment>
<evidence type="ECO:0000313" key="2">
    <source>
        <dbReference type="Proteomes" id="UP001153404"/>
    </source>
</evidence>
<keyword evidence="2" id="KW-1185">Reference proteome</keyword>
<proteinExistence type="predicted"/>
<gene>
    <name evidence="1" type="ORF">OMP40_34740</name>
</gene>
<dbReference type="Proteomes" id="UP001153404">
    <property type="component" value="Unassembled WGS sequence"/>
</dbReference>
<name>A0A9X4QWS9_9BACL</name>
<dbReference type="AlphaFoldDB" id="A0A9X4QWS9"/>
<protein>
    <submittedName>
        <fullName evidence="1">Uncharacterized protein</fullName>
    </submittedName>
</protein>
<reference evidence="1" key="1">
    <citation type="submission" date="2022-10" db="EMBL/GenBank/DDBJ databases">
        <title>Comparative genomic analysis of Cohnella hashimotonis sp. nov., isolated from the International Space Station.</title>
        <authorList>
            <person name="Simpson A."/>
            <person name="Venkateswaran K."/>
        </authorList>
    </citation>
    <scope>NUCLEOTIDE SEQUENCE</scope>
    <source>
        <strain evidence="1">DSM 28161</strain>
    </source>
</reference>
<dbReference type="RefSeq" id="WP_277538318.1">
    <property type="nucleotide sequence ID" value="NZ_JAPDIA010000009.1"/>
</dbReference>
<dbReference type="EMBL" id="JAPDIA010000009">
    <property type="protein sequence ID" value="MDG0813868.1"/>
    <property type="molecule type" value="Genomic_DNA"/>
</dbReference>
<organism evidence="1 2">
    <name type="scientific">Cohnella rhizosphaerae</name>
    <dbReference type="NCBI Taxonomy" id="1457232"/>
    <lineage>
        <taxon>Bacteria</taxon>
        <taxon>Bacillati</taxon>
        <taxon>Bacillota</taxon>
        <taxon>Bacilli</taxon>
        <taxon>Bacillales</taxon>
        <taxon>Paenibacillaceae</taxon>
        <taxon>Cohnella</taxon>
    </lineage>
</organism>
<accession>A0A9X4QWS9</accession>
<sequence length="218" mass="23735">MRQEGSRLRYGNGLLEVTVPGAGYSPEEAGLPEAGPQETFGLHLASGGELAAAYLAGGKRPCAVLSECVASGPVLHEQRITFEWESGGRYSILIRLAAEMPFVELEEEMEAAAGARLDIAWKGLRPTRRYTRNRGEEPIDAYLGERGRAAVSPVALRQLCLLEPGAVRRVCRRRQGPDGRSVPGRSDEMGRRGICVVEILGYAGGLLPVRERFRYGGR</sequence>